<dbReference type="EMBL" id="SMFN01000013">
    <property type="protein sequence ID" value="TDE03072.1"/>
    <property type="molecule type" value="Genomic_DNA"/>
</dbReference>
<sequence length="537" mass="61207">MEIHSSLVKTFGVTPENARKIVSRAVSQKAIKSSAPYTFGKGQYVYIYNEYGFGKDGIKKVAEKSRPPVYRLLELMDQNMGIISYYEALKITAAPLEESSTKVVSLDDILTLLMKLDVAYKVKDRNDLVYIVYKVNKEKQAEASVEIMMADHFATMVADCSVLPDILRWLGNANIIDNVNAIYRNKKTPHIGAKHNNLMWDAFAYSRATGINPILGAKADTIDKKTLVALDVVLASEYSAIHLDAFISRIQINRKSVNEEDRKILPIIIYRLCSQHTINKIRKNGIIAFDISAIFGTRIYDVLNRIKELSVLLKGNDRIEQTIESILHTINNAGQDEALKELRGTLFEFLMYPLIKTLYPNASIERGKILSMDNNGKKESYEYDYIIESSNPPELIFVELKGYNASATINLGDSNKKATLQWFFRKTLPFAEKYYKTTIEKGKKAKAVFITSANFFDDGKEFIGKMNVSKYRSMQLETGYEREALLQLLKKYGFETEIRIIDKFYSGSQNEDGFDQEEQQNNEVRNILSDIKEDLPF</sequence>
<reference evidence="1 2" key="1">
    <citation type="submission" date="2019-03" db="EMBL/GenBank/DDBJ databases">
        <title>Flavobacterium LB-D12 sp. nov., isolated from arctic soil.</title>
        <authorList>
            <person name="Chaudhary D.K."/>
        </authorList>
    </citation>
    <scope>NUCLEOTIDE SEQUENCE [LARGE SCALE GENOMIC DNA]</scope>
    <source>
        <strain evidence="1 2">LB-D12</strain>
    </source>
</reference>
<dbReference type="OrthoDB" id="2677922at2"/>
<gene>
    <name evidence="1" type="ORF">E0F91_11685</name>
</gene>
<dbReference type="Proteomes" id="UP000294644">
    <property type="component" value="Unassembled WGS sequence"/>
</dbReference>
<accession>A0A4R5CRB0</accession>
<evidence type="ECO:0000313" key="1">
    <source>
        <dbReference type="EMBL" id="TDE03072.1"/>
    </source>
</evidence>
<evidence type="ECO:0000313" key="2">
    <source>
        <dbReference type="Proteomes" id="UP000294644"/>
    </source>
</evidence>
<protein>
    <submittedName>
        <fullName evidence="1">Uncharacterized protein</fullName>
    </submittedName>
</protein>
<organism evidence="1 2">
    <name type="scientific">Flavobacterium sandaracinum</name>
    <dbReference type="NCBI Taxonomy" id="2541733"/>
    <lineage>
        <taxon>Bacteria</taxon>
        <taxon>Pseudomonadati</taxon>
        <taxon>Bacteroidota</taxon>
        <taxon>Flavobacteriia</taxon>
        <taxon>Flavobacteriales</taxon>
        <taxon>Flavobacteriaceae</taxon>
        <taxon>Flavobacterium</taxon>
    </lineage>
</organism>
<comment type="caution">
    <text evidence="1">The sequence shown here is derived from an EMBL/GenBank/DDBJ whole genome shotgun (WGS) entry which is preliminary data.</text>
</comment>
<proteinExistence type="predicted"/>
<keyword evidence="2" id="KW-1185">Reference proteome</keyword>
<dbReference type="AlphaFoldDB" id="A0A4R5CRB0"/>
<name>A0A4R5CRB0_9FLAO</name>